<dbReference type="AlphaFoldDB" id="A0A7X2N0B0"/>
<evidence type="ECO:0000313" key="1">
    <source>
        <dbReference type="EMBL" id="MSR92406.1"/>
    </source>
</evidence>
<reference evidence="1 2" key="1">
    <citation type="submission" date="2019-08" db="EMBL/GenBank/DDBJ databases">
        <title>In-depth cultivation of the pig gut microbiome towards novel bacterial diversity and tailored functional studies.</title>
        <authorList>
            <person name="Wylensek D."/>
            <person name="Hitch T.C.A."/>
            <person name="Clavel T."/>
        </authorList>
    </citation>
    <scope>NUCLEOTIDE SEQUENCE [LARGE SCALE GENOMIC DNA]</scope>
    <source>
        <strain evidence="1 2">WCA-383-APC-5B</strain>
    </source>
</reference>
<dbReference type="Proteomes" id="UP000460287">
    <property type="component" value="Unassembled WGS sequence"/>
</dbReference>
<proteinExistence type="predicted"/>
<evidence type="ECO:0000313" key="2">
    <source>
        <dbReference type="Proteomes" id="UP000460287"/>
    </source>
</evidence>
<sequence>MLVGSTKYYFDNKTYLSFWTDMDVKKNKYANTILTFNDEDIKVIGKNSKVKYEVKPSENNGQGRKFYIDKIVHEPLEIEVSKVTIDYGFIDGTEMTLNIPKQGESIEVNKVINIDEIHEKLYVKSINRTKEDIEVHIDPIKYKRDDSLIQIVCPSESGGCTGSDGKSDIISIKSNEDIPASERISGKYKFKIGHVVLSKTGPWKFETK</sequence>
<dbReference type="EMBL" id="VULX01000030">
    <property type="protein sequence ID" value="MSR92406.1"/>
    <property type="molecule type" value="Genomic_DNA"/>
</dbReference>
<name>A0A7X2N0B0_9CLOT</name>
<keyword evidence="2" id="KW-1185">Reference proteome</keyword>
<protein>
    <submittedName>
        <fullName evidence="1">Uncharacterized protein</fullName>
    </submittedName>
</protein>
<gene>
    <name evidence="1" type="ORF">FYJ33_13650</name>
</gene>
<dbReference type="RefSeq" id="WP_154532305.1">
    <property type="nucleotide sequence ID" value="NZ_VULX01000030.1"/>
</dbReference>
<organism evidence="1 2">
    <name type="scientific">Inconstantimicrobium porci</name>
    <dbReference type="NCBI Taxonomy" id="2652291"/>
    <lineage>
        <taxon>Bacteria</taxon>
        <taxon>Bacillati</taxon>
        <taxon>Bacillota</taxon>
        <taxon>Clostridia</taxon>
        <taxon>Eubacteriales</taxon>
        <taxon>Clostridiaceae</taxon>
        <taxon>Inconstantimicrobium</taxon>
    </lineage>
</organism>
<accession>A0A7X2N0B0</accession>
<comment type="caution">
    <text evidence="1">The sequence shown here is derived from an EMBL/GenBank/DDBJ whole genome shotgun (WGS) entry which is preliminary data.</text>
</comment>